<keyword evidence="2" id="KW-1185">Reference proteome</keyword>
<proteinExistence type="predicted"/>
<evidence type="ECO:0000313" key="2">
    <source>
        <dbReference type="Proteomes" id="UP000203732"/>
    </source>
</evidence>
<dbReference type="Proteomes" id="UP000203732">
    <property type="component" value="Segment"/>
</dbReference>
<organism evidence="1 2">
    <name type="scientific">Pseudomonas phage KPP21</name>
    <dbReference type="NCBI Taxonomy" id="1678082"/>
    <lineage>
        <taxon>Viruses</taxon>
        <taxon>Duplodnaviria</taxon>
        <taxon>Heunggongvirae</taxon>
        <taxon>Uroviricota</taxon>
        <taxon>Caudoviricetes</taxon>
        <taxon>Schitoviridae</taxon>
        <taxon>Migulavirinae</taxon>
        <taxon>Luzseptimavirus</taxon>
        <taxon>Luzseptimavirus KPP21</taxon>
    </lineage>
</organism>
<dbReference type="GeneID" id="26645254"/>
<sequence length="64" mass="7515">MDTEELIHYTAYMALHIHKYRKEKLGAEEKLLGSRFTDMIIYLNGDGKLGNRWSRVMDSLGHME</sequence>
<reference evidence="1 2" key="1">
    <citation type="submission" date="2015-07" db="EMBL/GenBank/DDBJ databases">
        <title>Characterization of Pseudomonas aeruginosa phage KPP21 belonging to family Podoviridae genus N4-like viruses, isolated in Japan.</title>
        <authorList>
            <person name="Shigehisa R."/>
            <person name="Uchiyama J."/>
            <person name="Kato S."/>
            <person name="Takemura-Uchiyama I."/>
            <person name="Ujihara T."/>
            <person name="Sakaguchi Y."/>
            <person name="Okamoto N."/>
            <person name="Shimakura H."/>
            <person name="Daibata M."/>
            <person name="Sakaguchi M."/>
            <person name="Matsuzaki S."/>
        </authorList>
    </citation>
    <scope>NUCLEOTIDE SEQUENCE [LARGE SCALE GENOMIC DNA]</scope>
</reference>
<name>A0A0H5B367_BPK21</name>
<organismHost>
    <name type="scientific">Pseudomonas aeruginosa</name>
    <dbReference type="NCBI Taxonomy" id="287"/>
</organismHost>
<evidence type="ECO:0000313" key="1">
    <source>
        <dbReference type="EMBL" id="BAR94597.1"/>
    </source>
</evidence>
<protein>
    <submittedName>
        <fullName evidence="1">Uncharacterized protein</fullName>
    </submittedName>
</protein>
<dbReference type="OrthoDB" id="38489at10239"/>
<dbReference type="RefSeq" id="YP_009218987.1">
    <property type="nucleotide sequence ID" value="NC_029017.1"/>
</dbReference>
<accession>A0A0H5B367</accession>
<dbReference type="EMBL" id="LC064302">
    <property type="protein sequence ID" value="BAR94597.1"/>
    <property type="molecule type" value="Genomic_DNA"/>
</dbReference>
<dbReference type="KEGG" id="vg:26645254"/>